<dbReference type="EMBL" id="MN739400">
    <property type="protein sequence ID" value="QHT02807.1"/>
    <property type="molecule type" value="Genomic_DNA"/>
</dbReference>
<feature type="compositionally biased region" description="Basic and acidic residues" evidence="1">
    <location>
        <begin position="9"/>
        <end position="22"/>
    </location>
</feature>
<reference evidence="2" key="1">
    <citation type="journal article" date="2020" name="Nature">
        <title>Giant virus diversity and host interactions through global metagenomics.</title>
        <authorList>
            <person name="Schulz F."/>
            <person name="Roux S."/>
            <person name="Paez-Espino D."/>
            <person name="Jungbluth S."/>
            <person name="Walsh D.A."/>
            <person name="Denef V.J."/>
            <person name="McMahon K.D."/>
            <person name="Konstantinidis K.T."/>
            <person name="Eloe-Fadrosh E.A."/>
            <person name="Kyrpides N.C."/>
            <person name="Woyke T."/>
        </authorList>
    </citation>
    <scope>NUCLEOTIDE SEQUENCE</scope>
    <source>
        <strain evidence="2">GVMAG-M-3300020595-32</strain>
    </source>
</reference>
<proteinExistence type="predicted"/>
<feature type="region of interest" description="Disordered" evidence="1">
    <location>
        <begin position="1"/>
        <end position="50"/>
    </location>
</feature>
<sequence>MGKNRVQRKQKEKDKPNKDNIYSKKHVRITLMKQEKKFNLSNKKQKNSLQ</sequence>
<protein>
    <submittedName>
        <fullName evidence="2">Uncharacterized protein</fullName>
    </submittedName>
</protein>
<evidence type="ECO:0000313" key="2">
    <source>
        <dbReference type="EMBL" id="QHT02807.1"/>
    </source>
</evidence>
<dbReference type="AlphaFoldDB" id="A0A6C0CES8"/>
<name>A0A6C0CES8_9ZZZZ</name>
<organism evidence="2">
    <name type="scientific">viral metagenome</name>
    <dbReference type="NCBI Taxonomy" id="1070528"/>
    <lineage>
        <taxon>unclassified sequences</taxon>
        <taxon>metagenomes</taxon>
        <taxon>organismal metagenomes</taxon>
    </lineage>
</organism>
<evidence type="ECO:0000256" key="1">
    <source>
        <dbReference type="SAM" id="MobiDB-lite"/>
    </source>
</evidence>
<accession>A0A6C0CES8</accession>